<feature type="binding site" evidence="5">
    <location>
        <begin position="134"/>
        <end position="139"/>
    </location>
    <ligand>
        <name>GTP</name>
        <dbReference type="ChEBI" id="CHEBI:37565"/>
    </ligand>
</feature>
<dbReference type="PIRSF" id="PIRSF006230">
    <property type="entry name" value="MG442"/>
    <property type="match status" value="1"/>
</dbReference>
<dbReference type="CDD" id="cd01856">
    <property type="entry name" value="YlqF"/>
    <property type="match status" value="1"/>
</dbReference>
<dbReference type="RefSeq" id="WP_308448710.1">
    <property type="nucleotide sequence ID" value="NZ_JAJEQC010000003.1"/>
</dbReference>
<dbReference type="Gene3D" id="1.10.1580.10">
    <property type="match status" value="1"/>
</dbReference>
<dbReference type="PANTHER" id="PTHR45782:SF4">
    <property type="entry name" value="MITOCHONDRIAL RIBOSOME-ASSOCIATED GTPASE 1"/>
    <property type="match status" value="1"/>
</dbReference>
<evidence type="ECO:0000256" key="3">
    <source>
        <dbReference type="ARBA" id="ARBA00023134"/>
    </source>
</evidence>
<dbReference type="PROSITE" id="PS51721">
    <property type="entry name" value="G_CP"/>
    <property type="match status" value="1"/>
</dbReference>
<feature type="binding site" evidence="5">
    <location>
        <begin position="62"/>
        <end position="65"/>
    </location>
    <ligand>
        <name>GTP</name>
        <dbReference type="ChEBI" id="CHEBI:37565"/>
    </ligand>
</feature>
<dbReference type="GO" id="GO:0005525">
    <property type="term" value="F:GTP binding"/>
    <property type="evidence" value="ECO:0007669"/>
    <property type="project" value="UniProtKB-KW"/>
</dbReference>
<comment type="caution">
    <text evidence="7">The sequence shown here is derived from an EMBL/GenBank/DDBJ whole genome shotgun (WGS) entry which is preliminary data.</text>
</comment>
<name>A0AAE3AID2_9FIRM</name>
<dbReference type="NCBIfam" id="TIGR03596">
    <property type="entry name" value="GTPase_YlqF"/>
    <property type="match status" value="1"/>
</dbReference>
<keyword evidence="8" id="KW-1185">Reference proteome</keyword>
<evidence type="ECO:0000256" key="2">
    <source>
        <dbReference type="ARBA" id="ARBA00022741"/>
    </source>
</evidence>
<evidence type="ECO:0000256" key="4">
    <source>
        <dbReference type="PIRNR" id="PIRNR006230"/>
    </source>
</evidence>
<evidence type="ECO:0000313" key="7">
    <source>
        <dbReference type="EMBL" id="MCC2136152.1"/>
    </source>
</evidence>
<evidence type="ECO:0000313" key="8">
    <source>
        <dbReference type="Proteomes" id="UP001199424"/>
    </source>
</evidence>
<dbReference type="InterPro" id="IPR016478">
    <property type="entry name" value="GTPase_MTG1"/>
</dbReference>
<evidence type="ECO:0000259" key="6">
    <source>
        <dbReference type="PROSITE" id="PS51721"/>
    </source>
</evidence>
<dbReference type="EMBL" id="JAJEQC010000003">
    <property type="protein sequence ID" value="MCC2136152.1"/>
    <property type="molecule type" value="Genomic_DNA"/>
</dbReference>
<proteinExistence type="inferred from homology"/>
<dbReference type="GO" id="GO:0003924">
    <property type="term" value="F:GTPase activity"/>
    <property type="evidence" value="ECO:0007669"/>
    <property type="project" value="TreeGrafter"/>
</dbReference>
<comment type="subcellular location">
    <subcellularLocation>
        <location evidence="4">Cytoplasm</location>
    </subcellularLocation>
</comment>
<evidence type="ECO:0000256" key="5">
    <source>
        <dbReference type="PIRSR" id="PIRSR006230-1"/>
    </source>
</evidence>
<dbReference type="Pfam" id="PF01926">
    <property type="entry name" value="MMR_HSR1"/>
    <property type="match status" value="1"/>
</dbReference>
<keyword evidence="3 4" id="KW-0342">GTP-binding</keyword>
<dbReference type="InterPro" id="IPR006073">
    <property type="entry name" value="GTP-bd"/>
</dbReference>
<dbReference type="SUPFAM" id="SSF52540">
    <property type="entry name" value="P-loop containing nucleoside triphosphate hydrolases"/>
    <property type="match status" value="1"/>
</dbReference>
<keyword evidence="4" id="KW-0963">Cytoplasm</keyword>
<dbReference type="GO" id="GO:0005737">
    <property type="term" value="C:cytoplasm"/>
    <property type="evidence" value="ECO:0007669"/>
    <property type="project" value="UniProtKB-SubCell"/>
</dbReference>
<keyword evidence="2 4" id="KW-0547">Nucleotide-binding</keyword>
<dbReference type="InterPro" id="IPR027417">
    <property type="entry name" value="P-loop_NTPase"/>
</dbReference>
<dbReference type="InterPro" id="IPR019991">
    <property type="entry name" value="GTP-bd_ribosome_bgen"/>
</dbReference>
<feature type="binding site" evidence="5">
    <location>
        <position position="181"/>
    </location>
    <ligand>
        <name>GTP</name>
        <dbReference type="ChEBI" id="CHEBI:37565"/>
    </ligand>
</feature>
<dbReference type="GO" id="GO:0006412">
    <property type="term" value="P:translation"/>
    <property type="evidence" value="ECO:0007669"/>
    <property type="project" value="TreeGrafter"/>
</dbReference>
<dbReference type="FunFam" id="3.40.50.300:FF:000590">
    <property type="entry name" value="Ribosome biogenesis GTPase A"/>
    <property type="match status" value="1"/>
</dbReference>
<dbReference type="AlphaFoldDB" id="A0AAE3AID2"/>
<evidence type="ECO:0000256" key="1">
    <source>
        <dbReference type="ARBA" id="ARBA00014898"/>
    </source>
</evidence>
<dbReference type="Proteomes" id="UP001199424">
    <property type="component" value="Unassembled WGS sequence"/>
</dbReference>
<comment type="similarity">
    <text evidence="4">Belongs to the TRAFAC class YlqF/YawG GTPase family. MTG1 subfamily.</text>
</comment>
<organism evidence="7 8">
    <name type="scientific">Hominenteromicrobium mulieris</name>
    <dbReference type="NCBI Taxonomy" id="2885357"/>
    <lineage>
        <taxon>Bacteria</taxon>
        <taxon>Bacillati</taxon>
        <taxon>Bacillota</taxon>
        <taxon>Clostridia</taxon>
        <taxon>Eubacteriales</taxon>
        <taxon>Oscillospiraceae</taxon>
        <taxon>Hominenteromicrobium</taxon>
    </lineage>
</organism>
<comment type="function">
    <text evidence="4">Required for a late step of 50S ribosomal subunit assembly. Has GTPase activity.</text>
</comment>
<protein>
    <recommendedName>
        <fullName evidence="1 4">Ribosome biogenesis GTPase A</fullName>
    </recommendedName>
</protein>
<dbReference type="InterPro" id="IPR023179">
    <property type="entry name" value="GTP-bd_ortho_bundle_sf"/>
</dbReference>
<dbReference type="InterPro" id="IPR030378">
    <property type="entry name" value="G_CP_dom"/>
</dbReference>
<sequence length="295" mass="32980">MSEVQSVQWFPGHMAKTRRAIQSSLKLVDIVAELIDARIPVSSRNPVLKSIIGNKPKIVLLNKFDMADPARTAEWMDYFKQHKTVAIPIDCKTGKGLNRLLPEIKNILREQIAAWERKGMVGRPIRIMVVGVPNVGKSSLINRLCKGGNAGKAAVQDKPGVTRRNQWFAIGKGLELLDTPGVLWPKFEDPVVGEHLAFTGAVRDEILDIEGLSYRLLELLQDLYPEAVNTRYKTDIRPEEELKGHEILERIGRKRGMLISGGEIDTERAAVNVLDEYRGGKLGRITLEPVGRPLK</sequence>
<feature type="domain" description="CP-type G" evidence="6">
    <location>
        <begin position="17"/>
        <end position="185"/>
    </location>
</feature>
<dbReference type="PANTHER" id="PTHR45782">
    <property type="entry name" value="MITOCHONDRIAL RIBOSOME-ASSOCIATED GTPASE 1"/>
    <property type="match status" value="1"/>
</dbReference>
<gene>
    <name evidence="7" type="primary">ylqF</name>
    <name evidence="7" type="ORF">LKD31_03870</name>
</gene>
<reference evidence="7" key="1">
    <citation type="submission" date="2021-10" db="EMBL/GenBank/DDBJ databases">
        <title>Anaerobic single-cell dispensing facilitates the cultivation of human gut bacteria.</title>
        <authorList>
            <person name="Afrizal A."/>
        </authorList>
    </citation>
    <scope>NUCLEOTIDE SEQUENCE</scope>
    <source>
        <strain evidence="7">CLA-AA-H250</strain>
    </source>
</reference>
<accession>A0AAE3AID2</accession>
<dbReference type="Gene3D" id="3.40.50.300">
    <property type="entry name" value="P-loop containing nucleotide triphosphate hydrolases"/>
    <property type="match status" value="1"/>
</dbReference>